<sequence length="71" mass="8143">VTSIPLYFYIDAFRLYHNMYRALIGVYLFIAVLLNKERGRRANIIPLTLGLYSYNLTEVIDAIGTIVSTLD</sequence>
<dbReference type="RefSeq" id="XP_016764317.1">
    <property type="nucleotide sequence ID" value="XM_016910217.1"/>
</dbReference>
<dbReference type="OMA" id="MYRALIG"/>
<keyword evidence="3" id="KW-1185">Reference proteome</keyword>
<name>M3C7G7_SPHMS</name>
<evidence type="ECO:0000313" key="3">
    <source>
        <dbReference type="Proteomes" id="UP000016931"/>
    </source>
</evidence>
<keyword evidence="1" id="KW-0812">Transmembrane</keyword>
<evidence type="ECO:0000256" key="1">
    <source>
        <dbReference type="SAM" id="Phobius"/>
    </source>
</evidence>
<feature type="transmembrane region" description="Helical" evidence="1">
    <location>
        <begin position="15"/>
        <end position="34"/>
    </location>
</feature>
<keyword evidence="1" id="KW-0472">Membrane</keyword>
<feature type="non-terminal residue" evidence="2">
    <location>
        <position position="71"/>
    </location>
</feature>
<accession>M3C7G7</accession>
<feature type="non-terminal residue" evidence="2">
    <location>
        <position position="1"/>
    </location>
</feature>
<keyword evidence="1" id="KW-1133">Transmembrane helix</keyword>
<dbReference type="eggNOG" id="ENOG502RB4H">
    <property type="taxonomic scope" value="Eukaryota"/>
</dbReference>
<dbReference type="EMBL" id="KB456261">
    <property type="protein sequence ID" value="EMF16196.1"/>
    <property type="molecule type" value="Genomic_DNA"/>
</dbReference>
<protein>
    <submittedName>
        <fullName evidence="2">Uncharacterized protein</fullName>
    </submittedName>
</protein>
<dbReference type="HOGENOM" id="CLU_183427_0_0_1"/>
<dbReference type="GeneID" id="27907354"/>
<dbReference type="Proteomes" id="UP000016931">
    <property type="component" value="Unassembled WGS sequence"/>
</dbReference>
<proteinExistence type="predicted"/>
<gene>
    <name evidence="2" type="ORF">SEPMUDRAFT_7932</name>
</gene>
<organism evidence="2 3">
    <name type="scientific">Sphaerulina musiva (strain SO2202)</name>
    <name type="common">Poplar stem canker fungus</name>
    <name type="synonym">Septoria musiva</name>
    <dbReference type="NCBI Taxonomy" id="692275"/>
    <lineage>
        <taxon>Eukaryota</taxon>
        <taxon>Fungi</taxon>
        <taxon>Dikarya</taxon>
        <taxon>Ascomycota</taxon>
        <taxon>Pezizomycotina</taxon>
        <taxon>Dothideomycetes</taxon>
        <taxon>Dothideomycetidae</taxon>
        <taxon>Mycosphaerellales</taxon>
        <taxon>Mycosphaerellaceae</taxon>
        <taxon>Sphaerulina</taxon>
    </lineage>
</organism>
<reference evidence="2 3" key="1">
    <citation type="journal article" date="2012" name="PLoS Pathog.">
        <title>Diverse lifestyles and strategies of plant pathogenesis encoded in the genomes of eighteen Dothideomycetes fungi.</title>
        <authorList>
            <person name="Ohm R.A."/>
            <person name="Feau N."/>
            <person name="Henrissat B."/>
            <person name="Schoch C.L."/>
            <person name="Horwitz B.A."/>
            <person name="Barry K.W."/>
            <person name="Condon B.J."/>
            <person name="Copeland A.C."/>
            <person name="Dhillon B."/>
            <person name="Glaser F."/>
            <person name="Hesse C.N."/>
            <person name="Kosti I."/>
            <person name="LaButti K."/>
            <person name="Lindquist E.A."/>
            <person name="Lucas S."/>
            <person name="Salamov A.A."/>
            <person name="Bradshaw R.E."/>
            <person name="Ciuffetti L."/>
            <person name="Hamelin R.C."/>
            <person name="Kema G.H.J."/>
            <person name="Lawrence C."/>
            <person name="Scott J.A."/>
            <person name="Spatafora J.W."/>
            <person name="Turgeon B.G."/>
            <person name="de Wit P.J.G.M."/>
            <person name="Zhong S."/>
            <person name="Goodwin S.B."/>
            <person name="Grigoriev I.V."/>
        </authorList>
    </citation>
    <scope>NUCLEOTIDE SEQUENCE [LARGE SCALE GENOMIC DNA]</scope>
    <source>
        <strain evidence="2 3">SO2202</strain>
    </source>
</reference>
<evidence type="ECO:0000313" key="2">
    <source>
        <dbReference type="EMBL" id="EMF16196.1"/>
    </source>
</evidence>
<dbReference type="OrthoDB" id="5372708at2759"/>
<dbReference type="AlphaFoldDB" id="M3C7G7"/>